<feature type="transmembrane region" description="Helical" evidence="2">
    <location>
        <begin position="252"/>
        <end position="270"/>
    </location>
</feature>
<protein>
    <submittedName>
        <fullName evidence="3">Uncharacterized protein</fullName>
    </submittedName>
</protein>
<dbReference type="GeneID" id="94832175"/>
<keyword evidence="2" id="KW-0812">Transmembrane</keyword>
<feature type="compositionally biased region" description="Polar residues" evidence="1">
    <location>
        <begin position="105"/>
        <end position="117"/>
    </location>
</feature>
<evidence type="ECO:0000256" key="2">
    <source>
        <dbReference type="SAM" id="Phobius"/>
    </source>
</evidence>
<evidence type="ECO:0000313" key="4">
    <source>
        <dbReference type="Proteomes" id="UP000179807"/>
    </source>
</evidence>
<proteinExistence type="predicted"/>
<feature type="region of interest" description="Disordered" evidence="1">
    <location>
        <begin position="1"/>
        <end position="41"/>
    </location>
</feature>
<comment type="caution">
    <text evidence="3">The sequence shown here is derived from an EMBL/GenBank/DDBJ whole genome shotgun (WGS) entry which is preliminary data.</text>
</comment>
<evidence type="ECO:0000313" key="3">
    <source>
        <dbReference type="EMBL" id="OHT15811.1"/>
    </source>
</evidence>
<feature type="compositionally biased region" description="Polar residues" evidence="1">
    <location>
        <begin position="79"/>
        <end position="89"/>
    </location>
</feature>
<sequence length="296" mass="34000">MSIRDSSFAFWKSKDHKNKDKKDKKKAKKEKSYHNLTKKNRQSLGVSSLKFTNEIFEYAQNSPRHNKTRVPVYLPTKSDAANSNNQNGIIINKPKDNNSDKDINNLRNTIQLNEVSLSNSPRKHKSRKSKKNHSKDKKIDDLDFQFSSKTIDLIRIPLDHKFSVNFSADLPAAVEAAIDISSSLALKRCEKVGKEINGVIEIAENTKEINEKLSRFSDLFCQKVTDHFNEMTIIHREIDNFLKKPRSIISQLIFMMMILMTAIYDFVLFLCNGKAVNEQQDDMSSDSESESPHKCL</sequence>
<evidence type="ECO:0000256" key="1">
    <source>
        <dbReference type="SAM" id="MobiDB-lite"/>
    </source>
</evidence>
<keyword evidence="2" id="KW-0472">Membrane</keyword>
<gene>
    <name evidence="3" type="ORF">TRFO_13833</name>
</gene>
<dbReference type="RefSeq" id="XP_068368947.1">
    <property type="nucleotide sequence ID" value="XM_068497471.1"/>
</dbReference>
<organism evidence="3 4">
    <name type="scientific">Tritrichomonas foetus</name>
    <dbReference type="NCBI Taxonomy" id="1144522"/>
    <lineage>
        <taxon>Eukaryota</taxon>
        <taxon>Metamonada</taxon>
        <taxon>Parabasalia</taxon>
        <taxon>Tritrichomonadida</taxon>
        <taxon>Tritrichomonadidae</taxon>
        <taxon>Tritrichomonas</taxon>
    </lineage>
</organism>
<feature type="region of interest" description="Disordered" evidence="1">
    <location>
        <begin position="76"/>
        <end position="136"/>
    </location>
</feature>
<dbReference type="Proteomes" id="UP000179807">
    <property type="component" value="Unassembled WGS sequence"/>
</dbReference>
<reference evidence="3" key="1">
    <citation type="submission" date="2016-10" db="EMBL/GenBank/DDBJ databases">
        <authorList>
            <person name="Benchimol M."/>
            <person name="Almeida L.G."/>
            <person name="Vasconcelos A.T."/>
            <person name="Perreira-Neves A."/>
            <person name="Rosa I.A."/>
            <person name="Tasca T."/>
            <person name="Bogo M.R."/>
            <person name="de Souza W."/>
        </authorList>
    </citation>
    <scope>NUCLEOTIDE SEQUENCE [LARGE SCALE GENOMIC DNA]</scope>
    <source>
        <strain evidence="3">K</strain>
    </source>
</reference>
<feature type="compositionally biased region" description="Basic residues" evidence="1">
    <location>
        <begin position="121"/>
        <end position="136"/>
    </location>
</feature>
<feature type="compositionally biased region" description="Basic residues" evidence="1">
    <location>
        <begin position="22"/>
        <end position="41"/>
    </location>
</feature>
<accession>A0A1J4KX32</accession>
<keyword evidence="2" id="KW-1133">Transmembrane helix</keyword>
<name>A0A1J4KX32_9EUKA</name>
<keyword evidence="4" id="KW-1185">Reference proteome</keyword>
<dbReference type="VEuPathDB" id="TrichDB:TRFO_13833"/>
<feature type="compositionally biased region" description="Basic and acidic residues" evidence="1">
    <location>
        <begin position="93"/>
        <end position="104"/>
    </location>
</feature>
<dbReference type="AlphaFoldDB" id="A0A1J4KX32"/>
<dbReference type="EMBL" id="MLAK01000186">
    <property type="protein sequence ID" value="OHT15811.1"/>
    <property type="molecule type" value="Genomic_DNA"/>
</dbReference>